<sequence>MAVLDNAVDAAEPVPAEFGLAWRGYAPDQVRRYVVGLREELRRVTDQRDALVAELAAARAENRELRDRVDRICRTPLPPDALQDRLRRMLEIAHEEAGEIEATARAESAARAERLLDDARAAAEEMVAEARATAERMLTEARRRAEALLLVRDRVAEQLGGARRVVAEAGDLLRPGPAEARDPADG</sequence>
<dbReference type="Gene3D" id="1.20.5.620">
    <property type="entry name" value="F1F0 ATP synthase subunit B, membrane domain"/>
    <property type="match status" value="1"/>
</dbReference>
<dbReference type="RefSeq" id="WP_092527637.1">
    <property type="nucleotide sequence ID" value="NZ_FOWW01000001.1"/>
</dbReference>
<dbReference type="EMBL" id="FOWW01000001">
    <property type="protein sequence ID" value="SFP00664.1"/>
    <property type="molecule type" value="Genomic_DNA"/>
</dbReference>
<dbReference type="OrthoDB" id="5178145at2"/>
<dbReference type="STRING" id="587909.SAMN05421810_101667"/>
<accession>A0A1I5LTH8</accession>
<feature type="coiled-coil region" evidence="1">
    <location>
        <begin position="34"/>
        <end position="75"/>
    </location>
</feature>
<reference evidence="3" key="1">
    <citation type="submission" date="2016-10" db="EMBL/GenBank/DDBJ databases">
        <authorList>
            <person name="Varghese N."/>
            <person name="Submissions S."/>
        </authorList>
    </citation>
    <scope>NUCLEOTIDE SEQUENCE [LARGE SCALE GENOMIC DNA]</scope>
    <source>
        <strain evidence="3">CGMCC 4.5579</strain>
    </source>
</reference>
<keyword evidence="3" id="KW-1185">Reference proteome</keyword>
<proteinExistence type="predicted"/>
<name>A0A1I5LTH8_9PSEU</name>
<feature type="coiled-coil region" evidence="1">
    <location>
        <begin position="109"/>
        <end position="140"/>
    </location>
</feature>
<keyword evidence="1" id="KW-0175">Coiled coil</keyword>
<evidence type="ECO:0000256" key="1">
    <source>
        <dbReference type="SAM" id="Coils"/>
    </source>
</evidence>
<evidence type="ECO:0000313" key="3">
    <source>
        <dbReference type="Proteomes" id="UP000198727"/>
    </source>
</evidence>
<gene>
    <name evidence="2" type="ORF">SAMN05421810_101667</name>
</gene>
<evidence type="ECO:0000313" key="2">
    <source>
        <dbReference type="EMBL" id="SFP00664.1"/>
    </source>
</evidence>
<dbReference type="Proteomes" id="UP000198727">
    <property type="component" value="Unassembled WGS sequence"/>
</dbReference>
<dbReference type="AlphaFoldDB" id="A0A1I5LTH8"/>
<protein>
    <submittedName>
        <fullName evidence="2">DivIVA protein</fullName>
    </submittedName>
</protein>
<organism evidence="2 3">
    <name type="scientific">Amycolatopsis arida</name>
    <dbReference type="NCBI Taxonomy" id="587909"/>
    <lineage>
        <taxon>Bacteria</taxon>
        <taxon>Bacillati</taxon>
        <taxon>Actinomycetota</taxon>
        <taxon>Actinomycetes</taxon>
        <taxon>Pseudonocardiales</taxon>
        <taxon>Pseudonocardiaceae</taxon>
        <taxon>Amycolatopsis</taxon>
    </lineage>
</organism>